<reference evidence="3" key="1">
    <citation type="journal article" date="2019" name="Int. J. Syst. Evol. Microbiol.">
        <title>The Global Catalogue of Microorganisms (GCM) 10K type strain sequencing project: providing services to taxonomists for standard genome sequencing and annotation.</title>
        <authorList>
            <consortium name="The Broad Institute Genomics Platform"/>
            <consortium name="The Broad Institute Genome Sequencing Center for Infectious Disease"/>
            <person name="Wu L."/>
            <person name="Ma J."/>
        </authorList>
    </citation>
    <scope>NUCLEOTIDE SEQUENCE [LARGE SCALE GENOMIC DNA]</scope>
    <source>
        <strain evidence="3">KCTC 32255</strain>
    </source>
</reference>
<feature type="region of interest" description="Disordered" evidence="1">
    <location>
        <begin position="1"/>
        <end position="63"/>
    </location>
</feature>
<organism evidence="2 3">
    <name type="scientific">Haloechinothrix salitolerans</name>
    <dbReference type="NCBI Taxonomy" id="926830"/>
    <lineage>
        <taxon>Bacteria</taxon>
        <taxon>Bacillati</taxon>
        <taxon>Actinomycetota</taxon>
        <taxon>Actinomycetes</taxon>
        <taxon>Pseudonocardiales</taxon>
        <taxon>Pseudonocardiaceae</taxon>
        <taxon>Haloechinothrix</taxon>
    </lineage>
</organism>
<dbReference type="Proteomes" id="UP001596337">
    <property type="component" value="Unassembled WGS sequence"/>
</dbReference>
<evidence type="ECO:0000256" key="1">
    <source>
        <dbReference type="SAM" id="MobiDB-lite"/>
    </source>
</evidence>
<name>A0ABW2BWA9_9PSEU</name>
<keyword evidence="3" id="KW-1185">Reference proteome</keyword>
<evidence type="ECO:0000313" key="3">
    <source>
        <dbReference type="Proteomes" id="UP001596337"/>
    </source>
</evidence>
<evidence type="ECO:0000313" key="2">
    <source>
        <dbReference type="EMBL" id="MFC6866478.1"/>
    </source>
</evidence>
<comment type="caution">
    <text evidence="2">The sequence shown here is derived from an EMBL/GenBank/DDBJ whole genome shotgun (WGS) entry which is preliminary data.</text>
</comment>
<accession>A0ABW2BWA9</accession>
<dbReference type="RefSeq" id="WP_345395533.1">
    <property type="nucleotide sequence ID" value="NZ_BAABLA010000024.1"/>
</dbReference>
<protein>
    <submittedName>
        <fullName evidence="2">Uncharacterized protein</fullName>
    </submittedName>
</protein>
<dbReference type="EMBL" id="JBHSXX010000001">
    <property type="protein sequence ID" value="MFC6866478.1"/>
    <property type="molecule type" value="Genomic_DNA"/>
</dbReference>
<gene>
    <name evidence="2" type="ORF">ACFQGD_04915</name>
</gene>
<proteinExistence type="predicted"/>
<sequence length="63" mass="6975">MANAKKVAKDRIDPSWPQLEDGEHPVSELAADRQGSLSPFGDVSFPLERVPYEHPETEINKGS</sequence>
<feature type="compositionally biased region" description="Basic and acidic residues" evidence="1">
    <location>
        <begin position="50"/>
        <end position="63"/>
    </location>
</feature>